<dbReference type="InterPro" id="IPR045851">
    <property type="entry name" value="AMP-bd_C_sf"/>
</dbReference>
<dbReference type="RefSeq" id="WP_160931410.1">
    <property type="nucleotide sequence ID" value="NZ_WWEU01000005.1"/>
</dbReference>
<keyword evidence="6" id="KW-1003">Cell membrane</keyword>
<dbReference type="GO" id="GO:0005886">
    <property type="term" value="C:plasma membrane"/>
    <property type="evidence" value="ECO:0007669"/>
    <property type="project" value="UniProtKB-SubCell"/>
</dbReference>
<keyword evidence="8 12" id="KW-1133">Transmembrane helix</keyword>
<evidence type="ECO:0000256" key="12">
    <source>
        <dbReference type="SAM" id="Phobius"/>
    </source>
</evidence>
<evidence type="ECO:0000256" key="4">
    <source>
        <dbReference type="ARBA" id="ARBA00007971"/>
    </source>
</evidence>
<dbReference type="PANTHER" id="PTHR30046">
    <property type="entry name" value="FLAGELLAR M-RING PROTEIN"/>
    <property type="match status" value="1"/>
</dbReference>
<evidence type="ECO:0000256" key="3">
    <source>
        <dbReference type="ARBA" id="ARBA00004651"/>
    </source>
</evidence>
<evidence type="ECO:0000256" key="6">
    <source>
        <dbReference type="ARBA" id="ARBA00022475"/>
    </source>
</evidence>
<dbReference type="Pfam" id="PF08345">
    <property type="entry name" value="YscJ_FliF_C"/>
    <property type="match status" value="1"/>
</dbReference>
<dbReference type="Proteomes" id="UP000478571">
    <property type="component" value="Unassembled WGS sequence"/>
</dbReference>
<dbReference type="Gene3D" id="3.30.300.30">
    <property type="match status" value="1"/>
</dbReference>
<dbReference type="GO" id="GO:0071973">
    <property type="term" value="P:bacterial-type flagellum-dependent cell motility"/>
    <property type="evidence" value="ECO:0007669"/>
    <property type="project" value="InterPro"/>
</dbReference>
<evidence type="ECO:0000256" key="9">
    <source>
        <dbReference type="ARBA" id="ARBA00023136"/>
    </source>
</evidence>
<dbReference type="Pfam" id="PF01514">
    <property type="entry name" value="YscJ_FliF"/>
    <property type="match status" value="1"/>
</dbReference>
<gene>
    <name evidence="15" type="ORF">GTG28_15440</name>
</gene>
<dbReference type="InterPro" id="IPR043427">
    <property type="entry name" value="YscJ/FliF"/>
</dbReference>
<feature type="transmembrane region" description="Helical" evidence="12">
    <location>
        <begin position="9"/>
        <end position="29"/>
    </location>
</feature>
<evidence type="ECO:0000259" key="13">
    <source>
        <dbReference type="Pfam" id="PF01514"/>
    </source>
</evidence>
<dbReference type="PRINTS" id="PR01009">
    <property type="entry name" value="FLGMRINGFLIF"/>
</dbReference>
<organism evidence="15 16">
    <name type="scientific">Vibrio tetraodonis subsp. pristinus</name>
    <dbReference type="NCBI Taxonomy" id="2695891"/>
    <lineage>
        <taxon>Bacteria</taxon>
        <taxon>Pseudomonadati</taxon>
        <taxon>Pseudomonadota</taxon>
        <taxon>Gammaproteobacteria</taxon>
        <taxon>Vibrionales</taxon>
        <taxon>Vibrionaceae</taxon>
        <taxon>Vibrio</taxon>
    </lineage>
</organism>
<evidence type="ECO:0000256" key="11">
    <source>
        <dbReference type="ARBA" id="ARBA00025936"/>
    </source>
</evidence>
<feature type="domain" description="Flagellar M-ring C-terminal" evidence="14">
    <location>
        <begin position="270"/>
        <end position="353"/>
    </location>
</feature>
<evidence type="ECO:0000256" key="5">
    <source>
        <dbReference type="ARBA" id="ARBA00017949"/>
    </source>
</evidence>
<comment type="subcellular location">
    <subcellularLocation>
        <location evidence="2">Bacterial flagellum basal body</location>
    </subcellularLocation>
    <subcellularLocation>
        <location evidence="3">Cell membrane</location>
        <topology evidence="3">Multi-pass membrane protein</topology>
    </subcellularLocation>
</comment>
<evidence type="ECO:0000313" key="15">
    <source>
        <dbReference type="EMBL" id="MYM60625.1"/>
    </source>
</evidence>
<evidence type="ECO:0000256" key="2">
    <source>
        <dbReference type="ARBA" id="ARBA00004117"/>
    </source>
</evidence>
<keyword evidence="9 12" id="KW-0472">Membrane</keyword>
<feature type="domain" description="Flagellar M-ring N-terminal" evidence="13">
    <location>
        <begin position="33"/>
        <end position="206"/>
    </location>
</feature>
<evidence type="ECO:0000256" key="1">
    <source>
        <dbReference type="ARBA" id="ARBA00003820"/>
    </source>
</evidence>
<sequence>MEISKKGKYLLVFGSLAIIILSIITYMYFVGKEKVLLFSDQPQKTLALISNSLNESGIEFSYPPSGVNGLMISEGDIGKVKVQLANDNVFGPKIVGFELFNDSQPSMSELYQKVNYQRALQGELEKSILLIQGVESARVHLAIPREKTFSRTKTKVKAAITLGLDTDGMANMAMIMRSVRELVSGSVNNLSLDDISILNNKGEVLSSNDDGMIEGTLGLKSQLEKQVEMKIVSLLGSYFSAQDIGVSAWVTLNNDQVSEVSQGVDERFDPVVKQRTTEVQLGKNKKSSKEITDEQFVYREVTRNIDYAKGSIERLTVSIITPATKYLTEDKLRQLITSALSLDYSRGDLLTVVIADRPNLDVSPDPVKVVSPTPVDNLQSVQKTSHASFSIFSGPYLVILITILTFISAVLLVQNRKLKALEKLTPGEEKKVLEGLNMWLEEKQIEQR</sequence>
<name>A0A6L8LXU2_9VIBR</name>
<keyword evidence="16" id="KW-1185">Reference proteome</keyword>
<proteinExistence type="inferred from homology"/>
<comment type="caution">
    <text evidence="15">The sequence shown here is derived from an EMBL/GenBank/DDBJ whole genome shotgun (WGS) entry which is preliminary data.</text>
</comment>
<dbReference type="InterPro" id="IPR013556">
    <property type="entry name" value="Flag_M-ring_C"/>
</dbReference>
<comment type="similarity">
    <text evidence="4">Belongs to the FliF family.</text>
</comment>
<comment type="subunit">
    <text evidence="11">The basal body constitutes a major portion of the flagellar organelle and consists of four rings (L,P,S, and M) mounted on a central rod. The M ring is integral to the inner membrane of the cell and may be connected to the flagellar rod via the S ring. The S (supramembrane ring) lies just distal to the M ring. The L and P rings lie in the outer membrane and the periplasmic space, respectively.</text>
</comment>
<evidence type="ECO:0000256" key="7">
    <source>
        <dbReference type="ARBA" id="ARBA00022692"/>
    </source>
</evidence>
<evidence type="ECO:0000256" key="10">
    <source>
        <dbReference type="ARBA" id="ARBA00023143"/>
    </source>
</evidence>
<keyword evidence="7 12" id="KW-0812">Transmembrane</keyword>
<feature type="transmembrane region" description="Helical" evidence="12">
    <location>
        <begin position="389"/>
        <end position="413"/>
    </location>
</feature>
<dbReference type="InterPro" id="IPR000067">
    <property type="entry name" value="FlgMring_FliF"/>
</dbReference>
<dbReference type="GO" id="GO:0009431">
    <property type="term" value="C:bacterial-type flagellum basal body, MS ring"/>
    <property type="evidence" value="ECO:0007669"/>
    <property type="project" value="InterPro"/>
</dbReference>
<dbReference type="AlphaFoldDB" id="A0A6L8LXU2"/>
<evidence type="ECO:0000313" key="16">
    <source>
        <dbReference type="Proteomes" id="UP000478571"/>
    </source>
</evidence>
<evidence type="ECO:0000259" key="14">
    <source>
        <dbReference type="Pfam" id="PF08345"/>
    </source>
</evidence>
<keyword evidence="10" id="KW-0975">Bacterial flagellum</keyword>
<evidence type="ECO:0000256" key="8">
    <source>
        <dbReference type="ARBA" id="ARBA00022989"/>
    </source>
</evidence>
<dbReference type="EMBL" id="WWEU01000005">
    <property type="protein sequence ID" value="MYM60625.1"/>
    <property type="molecule type" value="Genomic_DNA"/>
</dbReference>
<protein>
    <recommendedName>
        <fullName evidence="5">Flagellar M-ring protein</fullName>
    </recommendedName>
</protein>
<comment type="function">
    <text evidence="1">The M ring may be actively involved in energy transduction.</text>
</comment>
<dbReference type="GO" id="GO:0003774">
    <property type="term" value="F:cytoskeletal motor activity"/>
    <property type="evidence" value="ECO:0007669"/>
    <property type="project" value="InterPro"/>
</dbReference>
<dbReference type="InterPro" id="IPR006182">
    <property type="entry name" value="FliF_N_dom"/>
</dbReference>
<reference evidence="15 16" key="1">
    <citation type="submission" date="2020-01" db="EMBL/GenBank/DDBJ databases">
        <title>Draft Genome Sequence of Vibrio sp. strain OCN044, Isolated from a Healthy Coral at Palmyra Atoll.</title>
        <authorList>
            <person name="Videau P."/>
            <person name="Loughran R."/>
            <person name="Esquivel A."/>
            <person name="Deadmond M."/>
            <person name="Paddock B.E."/>
            <person name="Saw J.H."/>
            <person name="Ushijima B."/>
        </authorList>
    </citation>
    <scope>NUCLEOTIDE SEQUENCE [LARGE SCALE GENOMIC DNA]</scope>
    <source>
        <strain evidence="15 16">OCN044</strain>
    </source>
</reference>
<dbReference type="PANTHER" id="PTHR30046:SF0">
    <property type="entry name" value="FLAGELLAR M-RING PROTEIN"/>
    <property type="match status" value="1"/>
</dbReference>
<accession>A0A6L8LXU2</accession>